<proteinExistence type="predicted"/>
<name>A0ACC1Q532_9APHY</name>
<dbReference type="EMBL" id="JANSHE010000492">
    <property type="protein sequence ID" value="KAJ3010153.1"/>
    <property type="molecule type" value="Genomic_DNA"/>
</dbReference>
<comment type="caution">
    <text evidence="1">The sequence shown here is derived from an EMBL/GenBank/DDBJ whole genome shotgun (WGS) entry which is preliminary data.</text>
</comment>
<keyword evidence="2" id="KW-1185">Reference proteome</keyword>
<sequence length="113" mass="12373">MSASERHTFKQWAWARQAKADDGAGPELVISHAQLRPLQSRSPGIFRCHCRTMTVSPLHISTDGTHPSVPASMVNLETTGADLEDQHGIAQKSQGAIDDRCNLNCDATREHGR</sequence>
<accession>A0ACC1Q532</accession>
<protein>
    <submittedName>
        <fullName evidence="1">Uncharacterized protein</fullName>
    </submittedName>
</protein>
<evidence type="ECO:0000313" key="1">
    <source>
        <dbReference type="EMBL" id="KAJ3010153.1"/>
    </source>
</evidence>
<reference evidence="1" key="1">
    <citation type="submission" date="2022-08" db="EMBL/GenBank/DDBJ databases">
        <title>Genome Sequence of Pycnoporus sanguineus.</title>
        <authorList>
            <person name="Buettner E."/>
        </authorList>
    </citation>
    <scope>NUCLEOTIDE SEQUENCE</scope>
    <source>
        <strain evidence="1">CG-C14</strain>
    </source>
</reference>
<gene>
    <name evidence="1" type="ORF">NUW54_g2573</name>
</gene>
<evidence type="ECO:0000313" key="2">
    <source>
        <dbReference type="Proteomes" id="UP001144978"/>
    </source>
</evidence>
<organism evidence="1 2">
    <name type="scientific">Trametes sanguinea</name>
    <dbReference type="NCBI Taxonomy" id="158606"/>
    <lineage>
        <taxon>Eukaryota</taxon>
        <taxon>Fungi</taxon>
        <taxon>Dikarya</taxon>
        <taxon>Basidiomycota</taxon>
        <taxon>Agaricomycotina</taxon>
        <taxon>Agaricomycetes</taxon>
        <taxon>Polyporales</taxon>
        <taxon>Polyporaceae</taxon>
        <taxon>Trametes</taxon>
    </lineage>
</organism>
<dbReference type="Proteomes" id="UP001144978">
    <property type="component" value="Unassembled WGS sequence"/>
</dbReference>